<feature type="domain" description="AB hydrolase-1" evidence="9">
    <location>
        <begin position="64"/>
        <end position="175"/>
    </location>
</feature>
<dbReference type="InterPro" id="IPR000073">
    <property type="entry name" value="AB_hydrolase_1"/>
</dbReference>
<evidence type="ECO:0000256" key="5">
    <source>
        <dbReference type="ARBA" id="ARBA00038334"/>
    </source>
</evidence>
<keyword evidence="10" id="KW-1185">Reference proteome</keyword>
<evidence type="ECO:0000256" key="1">
    <source>
        <dbReference type="ARBA" id="ARBA00004721"/>
    </source>
</evidence>
<dbReference type="Gene3D" id="3.40.50.1820">
    <property type="entry name" value="alpha/beta hydrolase"/>
    <property type="match status" value="2"/>
</dbReference>
<sequence length="658" mass="73770">MVIITADKPRLCPPSFLFKPNADRQRDVHGGEATKRNPSMEKIEHSTIATNGINMHVASIGSGPPVLFLHGFPELWYSWRHQLLFLASKGFRAIAPDLRGFGDSDVPPSPSSYTPFHIIGDLIGLLDHLGIDQVFLVGHDWGAMMAWYFCLFRPDRVKALVNLSVHYTPRNPAISTLSLIRKLLGDDFYICKFQKPGVAEADFGSVDTATMMKKFLTIRDPSPPIIPNGFKTLKTPESLPPWLTEEDIDYFASRFAKTGFTGGLNYYRAFDLTWELTGPWCGAQVKVPAKFVVGDLDMVYNSPGAKQYIHSGRFKNDVPLLEEVVSRQRGREKHGGEATKRKPSMEQIEHSTIATNGINMHVAFIGSGPPVLFLHGFPELWYSWRHQLLFLASKGFRAIAPDLRGFGDSDVPPSPSSYTPFHIIGDLIGLLDHLGIDQVFLVGHDWGAMMAWYFCLFRPDRVKALVNLSVHYTPRNPAISPLSRTRQFLGDDFYICKFQKPGVAEADFGSVDTATMMKKFLTIRDPSPPIIPNGFKTLKTPESLPPWLTEEDIDYFASKFTKTGFTGGFNYYRAIEQTWELTGPWSGAKIKVPTKFVVGDVDMVYHLPGAKQYIHGGGFKKDVPLLEEVVVMEGAAHFINQEKADEISAHIYDFINKF</sequence>
<dbReference type="PANTHER" id="PTHR43329">
    <property type="entry name" value="EPOXIDE HYDROLASE"/>
    <property type="match status" value="1"/>
</dbReference>
<evidence type="ECO:0000256" key="7">
    <source>
        <dbReference type="ARBA" id="ARBA00058358"/>
    </source>
</evidence>
<accession>A0A6J1J7K4</accession>
<evidence type="ECO:0000256" key="4">
    <source>
        <dbReference type="ARBA" id="ARBA00022801"/>
    </source>
</evidence>
<dbReference type="EC" id="3.3.2.10" evidence="3"/>
<dbReference type="RefSeq" id="XP_022984035.1">
    <property type="nucleotide sequence ID" value="XM_023128267.1"/>
</dbReference>
<comment type="similarity">
    <text evidence="5">Belongs to the AB hydrolase superfamily. Epoxide hydrolase family.</text>
</comment>
<dbReference type="Proteomes" id="UP000504608">
    <property type="component" value="Unplaced"/>
</dbReference>
<name>A0A6J1J7K4_CUCMA</name>
<comment type="subunit">
    <text evidence="2">Homodimer.</text>
</comment>
<evidence type="ECO:0000313" key="11">
    <source>
        <dbReference type="RefSeq" id="XP_022984035.1"/>
    </source>
</evidence>
<dbReference type="InterPro" id="IPR000639">
    <property type="entry name" value="Epox_hydrolase-like"/>
</dbReference>
<dbReference type="GeneID" id="111482470"/>
<dbReference type="GO" id="GO:0004301">
    <property type="term" value="F:epoxide hydrolase activity"/>
    <property type="evidence" value="ECO:0007669"/>
    <property type="project" value="UniProtKB-EC"/>
</dbReference>
<dbReference type="OrthoDB" id="7130006at2759"/>
<comment type="function">
    <text evidence="7">Epoxide hydrolase involved in the biosynthesis of cucurbitacin and mogroside tetracyclic triterpene natural products (e.g. siamenoside I and mogrosides IV, V and VI). Cucurbitacins have cytotoxic properties and exhibit deterrent taste as a defense barrier against herbivores. Mogrosides are nonsugar highly oxygenated compounds used as high-intensity zero-calorie sweeteners; they also possess pharmacological properties such as regulating immunity, lowering blood sugar and lipid levels, protecting the liver, and acting as antioxidants and antitumor agents. Catalyzes the hydrolysis of aromatic epoxide-containing substrates, such as the conversion of 24,25-epoxycucurbitadienol to 24,25-dihydroxycucurbitadienol.</text>
</comment>
<evidence type="ECO:0000256" key="3">
    <source>
        <dbReference type="ARBA" id="ARBA00013006"/>
    </source>
</evidence>
<dbReference type="AlphaFoldDB" id="A0A6J1J7K4"/>
<evidence type="ECO:0000256" key="8">
    <source>
        <dbReference type="ARBA" id="ARBA00093212"/>
    </source>
</evidence>
<evidence type="ECO:0000259" key="9">
    <source>
        <dbReference type="Pfam" id="PF00561"/>
    </source>
</evidence>
<dbReference type="FunFam" id="3.40.50.1820:FF:000161">
    <property type="entry name" value="Epoxide hydrolase"/>
    <property type="match status" value="2"/>
</dbReference>
<dbReference type="PRINTS" id="PR00412">
    <property type="entry name" value="EPOXHYDRLASE"/>
</dbReference>
<dbReference type="Pfam" id="PF00561">
    <property type="entry name" value="Abhydrolase_1"/>
    <property type="match status" value="2"/>
</dbReference>
<reference evidence="11" key="1">
    <citation type="submission" date="2025-08" db="UniProtKB">
        <authorList>
            <consortium name="RefSeq"/>
        </authorList>
    </citation>
    <scope>IDENTIFICATION</scope>
    <source>
        <tissue evidence="11">Young leaves</tissue>
    </source>
</reference>
<feature type="domain" description="AB hydrolase-1" evidence="9">
    <location>
        <begin position="369"/>
        <end position="481"/>
    </location>
</feature>
<keyword evidence="4" id="KW-0378">Hydrolase</keyword>
<gene>
    <name evidence="11" type="primary">LOC111482470</name>
</gene>
<dbReference type="KEGG" id="cmax:111482470"/>
<dbReference type="InterPro" id="IPR029058">
    <property type="entry name" value="AB_hydrolase_fold"/>
</dbReference>
<evidence type="ECO:0000256" key="2">
    <source>
        <dbReference type="ARBA" id="ARBA00011738"/>
    </source>
</evidence>
<comment type="catalytic activity">
    <reaction evidence="8">
        <text>(24S)-24,25-epoxycucurbitadienol + H2O = (24R)-24,25-dihydroxycucurbitadienol</text>
        <dbReference type="Rhea" id="RHEA:81855"/>
        <dbReference type="ChEBI" id="CHEBI:15377"/>
        <dbReference type="ChEBI" id="CHEBI:229949"/>
        <dbReference type="ChEBI" id="CHEBI:229950"/>
    </reaction>
    <physiologicalReaction direction="left-to-right" evidence="8">
        <dbReference type="Rhea" id="RHEA:81856"/>
    </physiologicalReaction>
</comment>
<protein>
    <recommendedName>
        <fullName evidence="3">soluble epoxide hydrolase</fullName>
        <ecNumber evidence="3">3.3.2.10</ecNumber>
    </recommendedName>
</protein>
<evidence type="ECO:0000313" key="10">
    <source>
        <dbReference type="Proteomes" id="UP000504608"/>
    </source>
</evidence>
<dbReference type="PRINTS" id="PR00111">
    <property type="entry name" value="ABHYDROLASE"/>
</dbReference>
<proteinExistence type="inferred from homology"/>
<dbReference type="SUPFAM" id="SSF53474">
    <property type="entry name" value="alpha/beta-Hydrolases"/>
    <property type="match status" value="2"/>
</dbReference>
<evidence type="ECO:0000256" key="6">
    <source>
        <dbReference type="ARBA" id="ARBA00051067"/>
    </source>
</evidence>
<comment type="pathway">
    <text evidence="1">Secondary metabolite biosynthesis; terpenoid biosynthesis.</text>
</comment>
<organism evidence="10 11">
    <name type="scientific">Cucurbita maxima</name>
    <name type="common">Pumpkin</name>
    <name type="synonym">Winter squash</name>
    <dbReference type="NCBI Taxonomy" id="3661"/>
    <lineage>
        <taxon>Eukaryota</taxon>
        <taxon>Viridiplantae</taxon>
        <taxon>Streptophyta</taxon>
        <taxon>Embryophyta</taxon>
        <taxon>Tracheophyta</taxon>
        <taxon>Spermatophyta</taxon>
        <taxon>Magnoliopsida</taxon>
        <taxon>eudicotyledons</taxon>
        <taxon>Gunneridae</taxon>
        <taxon>Pentapetalae</taxon>
        <taxon>rosids</taxon>
        <taxon>fabids</taxon>
        <taxon>Cucurbitales</taxon>
        <taxon>Cucurbitaceae</taxon>
        <taxon>Cucurbiteae</taxon>
        <taxon>Cucurbita</taxon>
    </lineage>
</organism>
<comment type="catalytic activity">
    <reaction evidence="6">
        <text>an epoxide + H2O = an ethanediol</text>
        <dbReference type="Rhea" id="RHEA:19037"/>
        <dbReference type="ChEBI" id="CHEBI:15377"/>
        <dbReference type="ChEBI" id="CHEBI:32955"/>
        <dbReference type="ChEBI" id="CHEBI:140594"/>
        <dbReference type="EC" id="3.3.2.10"/>
    </reaction>
    <physiologicalReaction direction="left-to-right" evidence="6">
        <dbReference type="Rhea" id="RHEA:19038"/>
    </physiologicalReaction>
</comment>